<dbReference type="RefSeq" id="WP_192374382.1">
    <property type="nucleotide sequence ID" value="NZ_CAJHIV010000001.1"/>
</dbReference>
<evidence type="ECO:0000313" key="7">
    <source>
        <dbReference type="EMBL" id="MBD9355987.1"/>
    </source>
</evidence>
<proteinExistence type="predicted"/>
<evidence type="ECO:0000256" key="5">
    <source>
        <dbReference type="SAM" id="Phobius"/>
    </source>
</evidence>
<dbReference type="InterPro" id="IPR036909">
    <property type="entry name" value="Cyt_c-like_dom_sf"/>
</dbReference>
<keyword evidence="2 4" id="KW-0479">Metal-binding</keyword>
<keyword evidence="5" id="KW-0812">Transmembrane</keyword>
<dbReference type="InterPro" id="IPR025517">
    <property type="entry name" value="DUF4405"/>
</dbReference>
<evidence type="ECO:0000256" key="1">
    <source>
        <dbReference type="ARBA" id="ARBA00022617"/>
    </source>
</evidence>
<name>A0ABR9D250_9GAMM</name>
<protein>
    <submittedName>
        <fullName evidence="7">DUF4405 domain-containing protein</fullName>
    </submittedName>
</protein>
<evidence type="ECO:0000256" key="2">
    <source>
        <dbReference type="ARBA" id="ARBA00022723"/>
    </source>
</evidence>
<keyword evidence="5" id="KW-1133">Transmembrane helix</keyword>
<dbReference type="Pfam" id="PF07635">
    <property type="entry name" value="PSCyt1"/>
    <property type="match status" value="1"/>
</dbReference>
<evidence type="ECO:0000256" key="3">
    <source>
        <dbReference type="ARBA" id="ARBA00023004"/>
    </source>
</evidence>
<dbReference type="PANTHER" id="PTHR35889">
    <property type="entry name" value="CYCLOINULO-OLIGOSACCHARIDE FRUCTANOTRANSFERASE-RELATED"/>
    <property type="match status" value="1"/>
</dbReference>
<accession>A0ABR9D250</accession>
<dbReference type="EMBL" id="JACXSS010000001">
    <property type="protein sequence ID" value="MBD9355987.1"/>
    <property type="molecule type" value="Genomic_DNA"/>
</dbReference>
<comment type="caution">
    <text evidence="7">The sequence shown here is derived from an EMBL/GenBank/DDBJ whole genome shotgun (WGS) entry which is preliminary data.</text>
</comment>
<dbReference type="PROSITE" id="PS51007">
    <property type="entry name" value="CYTC"/>
    <property type="match status" value="1"/>
</dbReference>
<feature type="transmembrane region" description="Helical" evidence="5">
    <location>
        <begin position="84"/>
        <end position="108"/>
    </location>
</feature>
<evidence type="ECO:0000259" key="6">
    <source>
        <dbReference type="PROSITE" id="PS51007"/>
    </source>
</evidence>
<feature type="domain" description="Cytochrome c" evidence="6">
    <location>
        <begin position="180"/>
        <end position="277"/>
    </location>
</feature>
<reference evidence="7 8" key="1">
    <citation type="submission" date="2020-09" db="EMBL/GenBank/DDBJ databases">
        <title>Methylomonas albis sp. nov. and Methylomonas fluvii sp. nov.: Two cold-adapted methanotrophs from the River Elbe and an amended description of Methylovulum psychrotolerans strain Eb1.</title>
        <authorList>
            <person name="Bussmann I.K."/>
            <person name="Klings K.-W."/>
            <person name="Warnstedt J."/>
            <person name="Hoppert M."/>
            <person name="Saborowski A."/>
            <person name="Horn F."/>
            <person name="Liebner S."/>
        </authorList>
    </citation>
    <scope>NUCLEOTIDE SEQUENCE [LARGE SCALE GENOMIC DNA]</scope>
    <source>
        <strain evidence="7 8">EbA</strain>
    </source>
</reference>
<evidence type="ECO:0000256" key="4">
    <source>
        <dbReference type="PROSITE-ProRule" id="PRU00433"/>
    </source>
</evidence>
<dbReference type="SUPFAM" id="SSF46626">
    <property type="entry name" value="Cytochrome c"/>
    <property type="match status" value="1"/>
</dbReference>
<sequence length="278" mass="30980">MVDPARLLVFPANLNCWVNRVGLLSLLRRINMNRTIVNIIIDLVAALLFLGMIATGYLLRYPLPPGSNKSHSLWGLTRHQWGDIHFWISLGLLAVLVIHLALHWNWIVTVIGKRCHLVKTAQPSLVRSAVWTFAVFIALCGGFVWVANRDVKEMPQAVCSAITTGNQSDTQRNKLVSEQAQASQGSQLVWQDVYPILMENCLACHGPEHQFAGFRVDRVDDFFKNEGNGPLILAGQGSQSPLIAIISGVRTNMPMADRHKLAESEVFRIKAWIDQGAK</sequence>
<keyword evidence="3 4" id="KW-0408">Iron</keyword>
<dbReference type="InterPro" id="IPR011429">
    <property type="entry name" value="Cyt_c_Planctomycete-type"/>
</dbReference>
<organism evidence="7 8">
    <name type="scientific">Methylomonas albis</name>
    <dbReference type="NCBI Taxonomy" id="1854563"/>
    <lineage>
        <taxon>Bacteria</taxon>
        <taxon>Pseudomonadati</taxon>
        <taxon>Pseudomonadota</taxon>
        <taxon>Gammaproteobacteria</taxon>
        <taxon>Methylococcales</taxon>
        <taxon>Methylococcaceae</taxon>
        <taxon>Methylomonas</taxon>
    </lineage>
</organism>
<keyword evidence="1 4" id="KW-0349">Heme</keyword>
<dbReference type="PANTHER" id="PTHR35889:SF3">
    <property type="entry name" value="F-BOX DOMAIN-CONTAINING PROTEIN"/>
    <property type="match status" value="1"/>
</dbReference>
<evidence type="ECO:0000313" key="8">
    <source>
        <dbReference type="Proteomes" id="UP000652176"/>
    </source>
</evidence>
<feature type="transmembrane region" description="Helical" evidence="5">
    <location>
        <begin position="36"/>
        <end position="59"/>
    </location>
</feature>
<dbReference type="Pfam" id="PF14358">
    <property type="entry name" value="DUF4405"/>
    <property type="match status" value="1"/>
</dbReference>
<keyword evidence="8" id="KW-1185">Reference proteome</keyword>
<feature type="transmembrane region" description="Helical" evidence="5">
    <location>
        <begin position="129"/>
        <end position="147"/>
    </location>
</feature>
<gene>
    <name evidence="7" type="ORF">IE877_08815</name>
</gene>
<dbReference type="Proteomes" id="UP000652176">
    <property type="component" value="Unassembled WGS sequence"/>
</dbReference>
<dbReference type="InterPro" id="IPR009056">
    <property type="entry name" value="Cyt_c-like_dom"/>
</dbReference>
<keyword evidence="5" id="KW-0472">Membrane</keyword>